<organism evidence="5 6">
    <name type="scientific">Phaeobacter gallaeciensis</name>
    <dbReference type="NCBI Taxonomy" id="60890"/>
    <lineage>
        <taxon>Bacteria</taxon>
        <taxon>Pseudomonadati</taxon>
        <taxon>Pseudomonadota</taxon>
        <taxon>Alphaproteobacteria</taxon>
        <taxon>Rhodobacterales</taxon>
        <taxon>Roseobacteraceae</taxon>
        <taxon>Phaeobacter</taxon>
    </lineage>
</organism>
<comment type="caution">
    <text evidence="5">The sequence shown here is derived from an EMBL/GenBank/DDBJ whole genome shotgun (WGS) entry which is preliminary data.</text>
</comment>
<feature type="domain" description="FAD-binding PCMH-type" evidence="4">
    <location>
        <begin position="1"/>
        <end position="164"/>
    </location>
</feature>
<name>A0A366X2Y7_9RHOB</name>
<dbReference type="SUPFAM" id="SSF55447">
    <property type="entry name" value="CO dehydrogenase flavoprotein C-terminal domain-like"/>
    <property type="match status" value="1"/>
</dbReference>
<dbReference type="Gene3D" id="3.30.465.10">
    <property type="match status" value="1"/>
</dbReference>
<dbReference type="AlphaFoldDB" id="A0A366X2Y7"/>
<dbReference type="Pfam" id="PF03450">
    <property type="entry name" value="CO_deh_flav_C"/>
    <property type="match status" value="1"/>
</dbReference>
<dbReference type="PANTHER" id="PTHR42659">
    <property type="entry name" value="XANTHINE DEHYDROGENASE SUBUNIT C-RELATED"/>
    <property type="match status" value="1"/>
</dbReference>
<dbReference type="Pfam" id="PF00941">
    <property type="entry name" value="FAD_binding_5"/>
    <property type="match status" value="1"/>
</dbReference>
<dbReference type="InterPro" id="IPR036318">
    <property type="entry name" value="FAD-bd_PCMH-like_sf"/>
</dbReference>
<keyword evidence="3" id="KW-0560">Oxidoreductase</keyword>
<dbReference type="EMBL" id="QOCE01000015">
    <property type="protein sequence ID" value="RBW58390.1"/>
    <property type="molecule type" value="Genomic_DNA"/>
</dbReference>
<dbReference type="InterPro" id="IPR002346">
    <property type="entry name" value="Mopterin_DH_FAD-bd"/>
</dbReference>
<protein>
    <submittedName>
        <fullName evidence="5">Xanthine dehydrogenase family protein subunit M</fullName>
    </submittedName>
</protein>
<gene>
    <name evidence="5" type="ORF">DS909_06835</name>
</gene>
<evidence type="ECO:0000313" key="6">
    <source>
        <dbReference type="Proteomes" id="UP000252706"/>
    </source>
</evidence>
<accession>A0A366X2Y7</accession>
<dbReference type="RefSeq" id="WP_113822718.1">
    <property type="nucleotide sequence ID" value="NZ_QOCE01000015.1"/>
</dbReference>
<dbReference type="Gene3D" id="3.30.390.50">
    <property type="entry name" value="CO dehydrogenase flavoprotein, C-terminal domain"/>
    <property type="match status" value="1"/>
</dbReference>
<proteinExistence type="predicted"/>
<evidence type="ECO:0000256" key="3">
    <source>
        <dbReference type="ARBA" id="ARBA00023002"/>
    </source>
</evidence>
<evidence type="ECO:0000259" key="4">
    <source>
        <dbReference type="PROSITE" id="PS51387"/>
    </source>
</evidence>
<dbReference type="SMART" id="SM01092">
    <property type="entry name" value="CO_deh_flav_C"/>
    <property type="match status" value="1"/>
</dbReference>
<dbReference type="PANTHER" id="PTHR42659:SF2">
    <property type="entry name" value="XANTHINE DEHYDROGENASE SUBUNIT C-RELATED"/>
    <property type="match status" value="1"/>
</dbReference>
<dbReference type="InterPro" id="IPR051312">
    <property type="entry name" value="Diverse_Substr_Oxidored"/>
</dbReference>
<dbReference type="Proteomes" id="UP000252706">
    <property type="component" value="Unassembled WGS sequence"/>
</dbReference>
<dbReference type="PROSITE" id="PS51387">
    <property type="entry name" value="FAD_PCMH"/>
    <property type="match status" value="1"/>
</dbReference>
<dbReference type="InterPro" id="IPR036683">
    <property type="entry name" value="CO_DH_flav_C_dom_sf"/>
</dbReference>
<evidence type="ECO:0000256" key="1">
    <source>
        <dbReference type="ARBA" id="ARBA00022630"/>
    </source>
</evidence>
<dbReference type="InterPro" id="IPR005107">
    <property type="entry name" value="CO_DH_flav_C"/>
</dbReference>
<dbReference type="SUPFAM" id="SSF56176">
    <property type="entry name" value="FAD-binding/transporter-associated domain-like"/>
    <property type="match status" value="1"/>
</dbReference>
<sequence length="273" mass="28970">MPTALNEALDHIAAKEIKIVAGGTDYFPSQNQGPIKTDLLDISRIPELSGISCDGDTWRIGATTSWSDIFRTKLPPCFDGLQAAAREVGSLQIQNAGTVAGNVCNASPAADGVPPLLTLDAQAELQSVRGKRVIPLNEFITGVRDVALASDEMVTGFLLPNVPLTAASAFEKLGSRRYLVISITMTAVVIGFDPQGRINHARVAIGACSPVAQRLLQLEADLIGKTLGEITLNDSHFSTLSPIADVRGSAEFRLEAVAEQCLRTITKAAQAHE</sequence>
<keyword evidence="1" id="KW-0285">Flavoprotein</keyword>
<dbReference type="InterPro" id="IPR016169">
    <property type="entry name" value="FAD-bd_PCMH_sub2"/>
</dbReference>
<evidence type="ECO:0000256" key="2">
    <source>
        <dbReference type="ARBA" id="ARBA00022827"/>
    </source>
</evidence>
<dbReference type="OrthoDB" id="9814706at2"/>
<evidence type="ECO:0000313" key="5">
    <source>
        <dbReference type="EMBL" id="RBW58390.1"/>
    </source>
</evidence>
<dbReference type="GO" id="GO:0071949">
    <property type="term" value="F:FAD binding"/>
    <property type="evidence" value="ECO:0007669"/>
    <property type="project" value="InterPro"/>
</dbReference>
<reference evidence="5 6" key="1">
    <citation type="submission" date="2018-07" db="EMBL/GenBank/DDBJ databases">
        <title>Modular assembly of carbohydrate-degrading microbial communities in the ocean.</title>
        <authorList>
            <person name="Enke T.N."/>
            <person name="Datta M.S."/>
            <person name="Schwartzman J.A."/>
            <person name="Cermak N."/>
            <person name="Schmitz D.A."/>
            <person name="Barrere J."/>
            <person name="Cordero O.X."/>
        </authorList>
    </citation>
    <scope>NUCLEOTIDE SEQUENCE [LARGE SCALE GENOMIC DNA]</scope>
    <source>
        <strain evidence="5 6">C3M10</strain>
    </source>
</reference>
<dbReference type="GO" id="GO:0016491">
    <property type="term" value="F:oxidoreductase activity"/>
    <property type="evidence" value="ECO:0007669"/>
    <property type="project" value="UniProtKB-KW"/>
</dbReference>
<keyword evidence="2" id="KW-0274">FAD</keyword>
<dbReference type="InterPro" id="IPR016166">
    <property type="entry name" value="FAD-bd_PCMH"/>
</dbReference>